<proteinExistence type="predicted"/>
<dbReference type="GeneID" id="94433261"/>
<evidence type="ECO:0000256" key="2">
    <source>
        <dbReference type="ARBA" id="ARBA00022737"/>
    </source>
</evidence>
<dbReference type="Pfam" id="PF12799">
    <property type="entry name" value="LRR_4"/>
    <property type="match status" value="1"/>
</dbReference>
<keyword evidence="5" id="KW-1185">Reference proteome</keyword>
<dbReference type="PANTHER" id="PTHR45973:SF35">
    <property type="entry name" value="LEUCINE-RICH REPEAT-CONTAINING PROTEIN 43"/>
    <property type="match status" value="1"/>
</dbReference>
<dbReference type="InterPro" id="IPR001611">
    <property type="entry name" value="Leu-rich_rpt"/>
</dbReference>
<feature type="compositionally biased region" description="Low complexity" evidence="3">
    <location>
        <begin position="10"/>
        <end position="26"/>
    </location>
</feature>
<feature type="region of interest" description="Disordered" evidence="3">
    <location>
        <begin position="1"/>
        <end position="46"/>
    </location>
</feature>
<keyword evidence="2" id="KW-0677">Repeat</keyword>
<dbReference type="AlphaFoldDB" id="A0A2C6KIQ9"/>
<dbReference type="SUPFAM" id="SSF52058">
    <property type="entry name" value="L domain-like"/>
    <property type="match status" value="1"/>
</dbReference>
<evidence type="ECO:0000256" key="3">
    <source>
        <dbReference type="SAM" id="MobiDB-lite"/>
    </source>
</evidence>
<feature type="region of interest" description="Disordered" evidence="3">
    <location>
        <begin position="112"/>
        <end position="145"/>
    </location>
</feature>
<reference evidence="4 5" key="1">
    <citation type="journal article" date="2017" name="Int. J. Parasitol.">
        <title>The genome of the protozoan parasite Cystoisospora suis and a reverse vaccinology approach to identify vaccine candidates.</title>
        <authorList>
            <person name="Palmieri N."/>
            <person name="Shrestha A."/>
            <person name="Ruttkowski B."/>
            <person name="Beck T."/>
            <person name="Vogl C."/>
            <person name="Tomley F."/>
            <person name="Blake D.P."/>
            <person name="Joachim A."/>
        </authorList>
    </citation>
    <scope>NUCLEOTIDE SEQUENCE [LARGE SCALE GENOMIC DNA]</scope>
    <source>
        <strain evidence="4 5">Wien I</strain>
    </source>
</reference>
<keyword evidence="1" id="KW-0433">Leucine-rich repeat</keyword>
<dbReference type="VEuPathDB" id="ToxoDB:CSUI_009942"/>
<evidence type="ECO:0000313" key="4">
    <source>
        <dbReference type="EMBL" id="PHJ16246.1"/>
    </source>
</evidence>
<sequence>MRRSPPQANSRPSPRAGGSSSSSSRGNEAAKRDAESGGDAGDDPSLVFSSLNEEVFSRLIGPNWASQRLQSLDFSSSLFCLESLTGPDGGLLHPKLGVQYLTEINLSNNALSDGSYLDEDEENEGGGRTRGGEGGGRTARRTRTAGGGYGGGVGEVVSSVNGFRRLQKLILTRNLIERIHLWLPSLQVLMLNFNRLKSMPPLDGLRNLEVLDLSHNSITGIDQCPKMQVFLMSYNEMCFLPSQAVSHLQLFASLKHMKEVSMEGNPFSRLFPEYAAVLVYYASTQAGAKLKAIDGEEVAAKGRQQAERDYALIMAKLDEYDVLFLDRQDAAEDRPDVARYAKV</sequence>
<dbReference type="OrthoDB" id="660555at2759"/>
<name>A0A2C6KIQ9_9APIC</name>
<dbReference type="InterPro" id="IPR003591">
    <property type="entry name" value="Leu-rich_rpt_typical-subtyp"/>
</dbReference>
<accession>A0A2C6KIQ9</accession>
<dbReference type="SMART" id="SM00369">
    <property type="entry name" value="LRR_TYP"/>
    <property type="match status" value="2"/>
</dbReference>
<dbReference type="RefSeq" id="XP_067917975.1">
    <property type="nucleotide sequence ID" value="XM_068070050.1"/>
</dbReference>
<comment type="caution">
    <text evidence="4">The sequence shown here is derived from an EMBL/GenBank/DDBJ whole genome shotgun (WGS) entry which is preliminary data.</text>
</comment>
<dbReference type="InterPro" id="IPR025875">
    <property type="entry name" value="Leu-rich_rpt_4"/>
</dbReference>
<evidence type="ECO:0000256" key="1">
    <source>
        <dbReference type="ARBA" id="ARBA00022614"/>
    </source>
</evidence>
<organism evidence="4 5">
    <name type="scientific">Cystoisospora suis</name>
    <dbReference type="NCBI Taxonomy" id="483139"/>
    <lineage>
        <taxon>Eukaryota</taxon>
        <taxon>Sar</taxon>
        <taxon>Alveolata</taxon>
        <taxon>Apicomplexa</taxon>
        <taxon>Conoidasida</taxon>
        <taxon>Coccidia</taxon>
        <taxon>Eucoccidiorida</taxon>
        <taxon>Eimeriorina</taxon>
        <taxon>Sarcocystidae</taxon>
        <taxon>Cystoisospora</taxon>
    </lineage>
</organism>
<evidence type="ECO:0000313" key="5">
    <source>
        <dbReference type="Proteomes" id="UP000221165"/>
    </source>
</evidence>
<dbReference type="InterPro" id="IPR032675">
    <property type="entry name" value="LRR_dom_sf"/>
</dbReference>
<dbReference type="Proteomes" id="UP000221165">
    <property type="component" value="Unassembled WGS sequence"/>
</dbReference>
<dbReference type="PROSITE" id="PS51450">
    <property type="entry name" value="LRR"/>
    <property type="match status" value="2"/>
</dbReference>
<dbReference type="PRINTS" id="PR00019">
    <property type="entry name" value="LEURICHRPT"/>
</dbReference>
<dbReference type="InterPro" id="IPR050576">
    <property type="entry name" value="Cilia_flagella_integrity"/>
</dbReference>
<protein>
    <submittedName>
        <fullName evidence="4">Leucine rich repeat containing</fullName>
    </submittedName>
</protein>
<dbReference type="Gene3D" id="3.80.10.10">
    <property type="entry name" value="Ribonuclease Inhibitor"/>
    <property type="match status" value="1"/>
</dbReference>
<dbReference type="PANTHER" id="PTHR45973">
    <property type="entry name" value="PROTEIN PHOSPHATASE 1 REGULATORY SUBUNIT SDS22-RELATED"/>
    <property type="match status" value="1"/>
</dbReference>
<gene>
    <name evidence="4" type="ORF">CSUI_009942</name>
</gene>
<dbReference type="EMBL" id="MIGC01006366">
    <property type="protein sequence ID" value="PHJ16246.1"/>
    <property type="molecule type" value="Genomic_DNA"/>
</dbReference>